<dbReference type="EMBL" id="OQ999750">
    <property type="protein sequence ID" value="WMI40122.1"/>
    <property type="molecule type" value="Viral_cRNA"/>
</dbReference>
<evidence type="ECO:0000313" key="2">
    <source>
        <dbReference type="EMBL" id="WMI40131.1"/>
    </source>
</evidence>
<accession>A0AA51BSG2</accession>
<proteinExistence type="predicted"/>
<evidence type="ECO:0000313" key="1">
    <source>
        <dbReference type="EMBL" id="WMI40122.1"/>
    </source>
</evidence>
<organism evidence="2">
    <name type="scientific">Rhizoctonia cerealis phyllomonavirus</name>
    <dbReference type="NCBI Taxonomy" id="3068671"/>
    <lineage>
        <taxon>Viruses</taxon>
        <taxon>Riboviria</taxon>
        <taxon>Orthornavirae</taxon>
        <taxon>Negarnaviricota</taxon>
        <taxon>Haploviricotina</taxon>
        <taxon>Monjiviricetes</taxon>
        <taxon>Mononegavirales</taxon>
        <taxon>Mymonaviridae</taxon>
        <taxon>Phyllomonavirus</taxon>
    </lineage>
</organism>
<name>A0AA51BSG2_9MONO</name>
<reference evidence="2" key="2">
    <citation type="submission" date="2023-05" db="EMBL/GenBank/DDBJ databases">
        <authorList>
            <person name="Li W."/>
        </authorList>
    </citation>
    <scope>NUCLEOTIDE SEQUENCE</scope>
    <source>
        <strain evidence="2">RcPhV-10125-2</strain>
        <strain evidence="1">RcPhV-1084-1</strain>
    </source>
</reference>
<reference evidence="2" key="1">
    <citation type="journal article" date="2023" name="Microbiol. Spectr.">
        <title>Extreme Diversity of Mycoviruses Present in Single Strains of Rhizoctonia cerealis, the Pathogen of Wheat Sharp Eyespot.</title>
        <authorList>
            <person name="Li W."/>
            <person name="Sun H."/>
            <person name="Cao S."/>
            <person name="Zhang A."/>
            <person name="Zhang H."/>
            <person name="Shu Y."/>
            <person name="Chen H."/>
        </authorList>
    </citation>
    <scope>NUCLEOTIDE SEQUENCE</scope>
    <source>
        <strain evidence="2">RcPhV-10125-2</strain>
        <strain evidence="1">RcPhV-1084-1</strain>
    </source>
</reference>
<sequence length="408" mass="45241">MKKLTQNHIMQGQENANGFYLPRLNYAAAEVRPLRINPEFRPPGSELPVVHLPRVPQDLPLGAARRLGLNFMLGAILSSASSAQRESWVLAPLEFMESGFVSRRMSGWVTPVYHDLTEEQWRYWGTGELAGPGGTWIPAQQTGFQGLVAVQRQFHLPFMPTTNRVDTGTGIDLQLPAVYGMLLYAVVKTPDGVNDVGFTERRPAAAAASIGESHFPPNLVPSLRLFTYFSSTLVAAPAIRIPLCTIIIEWITSNSVSGIKGALIAQARLWRDHQFGSFHMVRDLVVMYGPVLREVRALAPDLLNFDLHLQRYQTVALTDAHVDYRNARFGNLSDMKALGNYPMLGMLARDYKRLGASSPAELRQWNNFARNTPADLSYEQELRDAADRLGVTIPHRSTVHAATAGAIV</sequence>
<protein>
    <submittedName>
        <fullName evidence="2">Uncharacterized protein</fullName>
    </submittedName>
</protein>
<dbReference type="EMBL" id="OQ999763">
    <property type="protein sequence ID" value="WMI40131.1"/>
    <property type="molecule type" value="Viral_cRNA"/>
</dbReference>